<dbReference type="Gene3D" id="1.10.10.1200">
    <property type="entry name" value="MAGE homology domain, winged helix WH1 motif"/>
    <property type="match status" value="1"/>
</dbReference>
<dbReference type="InterPro" id="IPR037445">
    <property type="entry name" value="MAGE"/>
</dbReference>
<dbReference type="Pfam" id="PF01454">
    <property type="entry name" value="MAGE"/>
    <property type="match status" value="1"/>
</dbReference>
<dbReference type="FunFam" id="1.10.10.1200:FF:000007">
    <property type="entry name" value="Melanoma-associated antigen C2"/>
    <property type="match status" value="1"/>
</dbReference>
<keyword evidence="4" id="KW-1185">Reference proteome</keyword>
<dbReference type="AlphaFoldDB" id="A0A667IDC7"/>
<accession>A0A667IDC7</accession>
<dbReference type="FunFam" id="1.10.10.1210:FF:000001">
    <property type="entry name" value="melanoma-associated antigen D1"/>
    <property type="match status" value="1"/>
</dbReference>
<evidence type="ECO:0000313" key="4">
    <source>
        <dbReference type="Proteomes" id="UP000472241"/>
    </source>
</evidence>
<feature type="region of interest" description="Disordered" evidence="1">
    <location>
        <begin position="350"/>
        <end position="380"/>
    </location>
</feature>
<dbReference type="InterPro" id="IPR021072">
    <property type="entry name" value="MAGE_N"/>
</dbReference>
<dbReference type="InterPro" id="IPR041899">
    <property type="entry name" value="MAGE_WH2"/>
</dbReference>
<dbReference type="PANTHER" id="PTHR11736:SF85">
    <property type="entry name" value="MAGE DOMAIN-CONTAINING PROTEIN MAGEA13P-RELATED"/>
    <property type="match status" value="1"/>
</dbReference>
<gene>
    <name evidence="3" type="primary">LOC115507643</name>
</gene>
<dbReference type="PROSITE" id="PS50838">
    <property type="entry name" value="MAGE"/>
    <property type="match status" value="1"/>
</dbReference>
<evidence type="ECO:0000256" key="1">
    <source>
        <dbReference type="SAM" id="MobiDB-lite"/>
    </source>
</evidence>
<feature type="compositionally biased region" description="Polar residues" evidence="1">
    <location>
        <begin position="95"/>
        <end position="120"/>
    </location>
</feature>
<protein>
    <submittedName>
        <fullName evidence="3">Putative MAGE domain-containing protein MAGEA13P</fullName>
    </submittedName>
</protein>
<feature type="domain" description="MAGE" evidence="2">
    <location>
        <begin position="145"/>
        <end position="343"/>
    </location>
</feature>
<dbReference type="GO" id="GO:0000122">
    <property type="term" value="P:negative regulation of transcription by RNA polymerase II"/>
    <property type="evidence" value="ECO:0007669"/>
    <property type="project" value="TreeGrafter"/>
</dbReference>
<dbReference type="Gene3D" id="1.10.10.1210">
    <property type="entry name" value="MAGE homology domain, winged helix WH2 motif"/>
    <property type="match status" value="1"/>
</dbReference>
<reference evidence="3" key="2">
    <citation type="submission" date="2025-09" db="UniProtKB">
        <authorList>
            <consortium name="Ensembl"/>
        </authorList>
    </citation>
    <scope>IDENTIFICATION</scope>
</reference>
<feature type="region of interest" description="Disordered" evidence="1">
    <location>
        <begin position="63"/>
        <end position="140"/>
    </location>
</feature>
<dbReference type="InterPro" id="IPR002190">
    <property type="entry name" value="MHD_dom"/>
</dbReference>
<proteinExistence type="predicted"/>
<dbReference type="SMART" id="SM01392">
    <property type="entry name" value="MAGE_N"/>
    <property type="match status" value="1"/>
</dbReference>
<evidence type="ECO:0000259" key="2">
    <source>
        <dbReference type="PROSITE" id="PS50838"/>
    </source>
</evidence>
<name>A0A667IDC7_LYNCA</name>
<reference evidence="3" key="1">
    <citation type="submission" date="2025-08" db="UniProtKB">
        <authorList>
            <consortium name="Ensembl"/>
        </authorList>
    </citation>
    <scope>IDENTIFICATION</scope>
</reference>
<dbReference type="SMART" id="SM01373">
    <property type="entry name" value="MAGE"/>
    <property type="match status" value="1"/>
</dbReference>
<dbReference type="Proteomes" id="UP000472241">
    <property type="component" value="Unplaced"/>
</dbReference>
<evidence type="ECO:0000313" key="3">
    <source>
        <dbReference type="Ensembl" id="ENSLCNP00005031550.1"/>
    </source>
</evidence>
<dbReference type="GO" id="GO:0005634">
    <property type="term" value="C:nucleus"/>
    <property type="evidence" value="ECO:0007669"/>
    <property type="project" value="TreeGrafter"/>
</dbReference>
<organism evidence="3 4">
    <name type="scientific">Lynx canadensis</name>
    <name type="common">Canada lynx</name>
    <name type="synonym">Felis canadensis</name>
    <dbReference type="NCBI Taxonomy" id="61383"/>
    <lineage>
        <taxon>Eukaryota</taxon>
        <taxon>Metazoa</taxon>
        <taxon>Chordata</taxon>
        <taxon>Craniata</taxon>
        <taxon>Vertebrata</taxon>
        <taxon>Euteleostomi</taxon>
        <taxon>Mammalia</taxon>
        <taxon>Eutheria</taxon>
        <taxon>Laurasiatheria</taxon>
        <taxon>Carnivora</taxon>
        <taxon>Feliformia</taxon>
        <taxon>Felidae</taxon>
        <taxon>Felinae</taxon>
        <taxon>Lynx</taxon>
    </lineage>
</organism>
<dbReference type="PANTHER" id="PTHR11736">
    <property type="entry name" value="MELANOMA-ASSOCIATED ANTIGEN MAGE ANTIGEN"/>
    <property type="match status" value="1"/>
</dbReference>
<dbReference type="InterPro" id="IPR041898">
    <property type="entry name" value="MAGE_WH1"/>
</dbReference>
<sequence>EEPQALPGVKMRTLWLPSPTCCPYLCLLPPTPVIMSHSESQSHELEVGLKAQREAQGLVNAQVPATEEKETASSPLSPLIQGAPEAVPAAGNPGVLQQSGEACSSSPAVEATLSSKSNEGSGRPRRDAGASQAPPDPAILPDDVLDEMVAKLLQFLSGKYVAKKPITKAEMLKSIKEHKNHFPVIFKKACECMEIVFGLEVKEVDPINHSYVLIKTLDLTYDGMLSDDQGMPKTGLLILILGVIFMEGDHAPEDKIWRVLSEIGVYAGRKDFIYGEPRKLITEDLVQEKYLVYQQVPHSDPPRYELLWGPRAHAETSKMKVLQFFSKVTGTDPTSFPYWYGEALRDERERARATVATTDGTTVTASEGSSVPSGSFSRPE</sequence>
<feature type="compositionally biased region" description="Low complexity" evidence="1">
    <location>
        <begin position="353"/>
        <end position="380"/>
    </location>
</feature>
<dbReference type="Ensembl" id="ENSLCNT00005035226.1">
    <property type="protein sequence ID" value="ENSLCNP00005031550.1"/>
    <property type="gene ID" value="ENSLCNG00005020562.1"/>
</dbReference>
<dbReference type="Pfam" id="PF12440">
    <property type="entry name" value="MAGE_N"/>
    <property type="match status" value="1"/>
</dbReference>